<dbReference type="PROSITE" id="PS00101">
    <property type="entry name" value="HEXAPEP_TRANSFERASES"/>
    <property type="match status" value="2"/>
</dbReference>
<comment type="subunit">
    <text evidence="8">Homotrimer.</text>
</comment>
<dbReference type="InterPro" id="IPR037157">
    <property type="entry name" value="Acetyltransf_C_sf"/>
</dbReference>
<dbReference type="PANTHER" id="PTHR43480:SF1">
    <property type="entry name" value="ACYL-[ACYL-CARRIER-PROTEIN]--UDP-N-ACETYLGLUCOSAMINE O-ACYLTRANSFERASE, MITOCHONDRIAL-RELATED"/>
    <property type="match status" value="1"/>
</dbReference>
<evidence type="ECO:0000259" key="9">
    <source>
        <dbReference type="Pfam" id="PF13720"/>
    </source>
</evidence>
<dbReference type="Proteomes" id="UP000233256">
    <property type="component" value="Unassembled WGS sequence"/>
</dbReference>
<dbReference type="GO" id="GO:0016020">
    <property type="term" value="C:membrane"/>
    <property type="evidence" value="ECO:0007669"/>
    <property type="project" value="GOC"/>
</dbReference>
<dbReference type="InterPro" id="IPR018357">
    <property type="entry name" value="Hexapep_transf_CS"/>
</dbReference>
<evidence type="ECO:0000256" key="3">
    <source>
        <dbReference type="ARBA" id="ARBA00022556"/>
    </source>
</evidence>
<dbReference type="GO" id="GO:0009245">
    <property type="term" value="P:lipid A biosynthetic process"/>
    <property type="evidence" value="ECO:0007669"/>
    <property type="project" value="UniProtKB-UniRule"/>
</dbReference>
<name>A0A2N1PUL0_9BACT</name>
<keyword evidence="2 8" id="KW-0444">Lipid biosynthesis</keyword>
<dbReference type="PIRSF" id="PIRSF000456">
    <property type="entry name" value="UDP-GlcNAc_acltr"/>
    <property type="match status" value="1"/>
</dbReference>
<keyword evidence="4 8" id="KW-0808">Transferase</keyword>
<evidence type="ECO:0000256" key="8">
    <source>
        <dbReference type="HAMAP-Rule" id="MF_00387"/>
    </source>
</evidence>
<keyword evidence="3 8" id="KW-0441">Lipid A biosynthesis</keyword>
<evidence type="ECO:0000256" key="1">
    <source>
        <dbReference type="ARBA" id="ARBA00022490"/>
    </source>
</evidence>
<dbReference type="InterPro" id="IPR029098">
    <property type="entry name" value="Acetyltransf_C"/>
</dbReference>
<dbReference type="Gene3D" id="1.20.1180.10">
    <property type="entry name" value="Udp N-acetylglucosamine O-acyltransferase, C-terminal domain"/>
    <property type="match status" value="1"/>
</dbReference>
<dbReference type="Pfam" id="PF00132">
    <property type="entry name" value="Hexapep"/>
    <property type="match status" value="2"/>
</dbReference>
<feature type="domain" description="UDP N-acetylglucosamine O-acyltransferase C-terminal" evidence="9">
    <location>
        <begin position="174"/>
        <end position="255"/>
    </location>
</feature>
<dbReference type="InterPro" id="IPR011004">
    <property type="entry name" value="Trimer_LpxA-like_sf"/>
</dbReference>
<comment type="similarity">
    <text evidence="8">Belongs to the transferase hexapeptide repeat family. LpxA subfamily.</text>
</comment>
<sequence>MAVHSTAFVEPGARLGENVEIGPFCSVGADVTIGDGTKLLSHVAVAGRTAIGKNCTIYPFASIGHAPQDLKWGGERTIVTIGDENVIREYVTINSAQGEGETTSIGSGNLLMAYVHVAHNCQVGSNVIMANAATLAGHVHIHDCVVLGGLVGVHQFVKVGSYSMIGGLTKVVQDIAPFTLVDGNPATTHGLNSIGLKRRGFSVQDRTMLKEIYRIFFRSPSGLAESIGTIQEQYGDNDHARYFLDFVRSSTRGIVR</sequence>
<evidence type="ECO:0000256" key="7">
    <source>
        <dbReference type="ARBA" id="ARBA00023315"/>
    </source>
</evidence>
<evidence type="ECO:0000313" key="10">
    <source>
        <dbReference type="EMBL" id="PKK92008.1"/>
    </source>
</evidence>
<dbReference type="GO" id="GO:0008780">
    <property type="term" value="F:acyl-[acyl-carrier-protein]-UDP-N-acetylglucosamine O-acyltransferase activity"/>
    <property type="evidence" value="ECO:0007669"/>
    <property type="project" value="UniProtKB-UniRule"/>
</dbReference>
<reference evidence="10 11" key="1">
    <citation type="journal article" date="2017" name="ISME J.">
        <title>Potential for microbial H2 and metal transformations associated with novel bacteria and archaea in deep terrestrial subsurface sediments.</title>
        <authorList>
            <person name="Hernsdorf A.W."/>
            <person name="Amano Y."/>
            <person name="Miyakawa K."/>
            <person name="Ise K."/>
            <person name="Suzuki Y."/>
            <person name="Anantharaman K."/>
            <person name="Probst A."/>
            <person name="Burstein D."/>
            <person name="Thomas B.C."/>
            <person name="Banfield J.F."/>
        </authorList>
    </citation>
    <scope>NUCLEOTIDE SEQUENCE [LARGE SCALE GENOMIC DNA]</scope>
    <source>
        <strain evidence="10">HGW-Wallbacteria-1</strain>
    </source>
</reference>
<organism evidence="10 11">
    <name type="scientific">Candidatus Wallbacteria bacterium HGW-Wallbacteria-1</name>
    <dbReference type="NCBI Taxonomy" id="2013854"/>
    <lineage>
        <taxon>Bacteria</taxon>
        <taxon>Candidatus Walliibacteriota</taxon>
    </lineage>
</organism>
<proteinExistence type="inferred from homology"/>
<dbReference type="NCBIfam" id="NF003657">
    <property type="entry name" value="PRK05289.1"/>
    <property type="match status" value="1"/>
</dbReference>
<evidence type="ECO:0000256" key="5">
    <source>
        <dbReference type="ARBA" id="ARBA00022737"/>
    </source>
</evidence>
<evidence type="ECO:0000313" key="11">
    <source>
        <dbReference type="Proteomes" id="UP000233256"/>
    </source>
</evidence>
<evidence type="ECO:0000256" key="2">
    <source>
        <dbReference type="ARBA" id="ARBA00022516"/>
    </source>
</evidence>
<protein>
    <recommendedName>
        <fullName evidence="8">Acyl-[acyl-carrier-protein]--UDP-N-acetylglucosamine O-acyltransferase</fullName>
        <shortName evidence="8">UDP-N-acetylglucosamine acyltransferase</shortName>
        <ecNumber evidence="8">2.3.1.129</ecNumber>
    </recommendedName>
</protein>
<keyword evidence="1 8" id="KW-0963">Cytoplasm</keyword>
<dbReference type="Pfam" id="PF13720">
    <property type="entry name" value="Acetyltransf_11"/>
    <property type="match status" value="1"/>
</dbReference>
<dbReference type="NCBIfam" id="TIGR01852">
    <property type="entry name" value="lipid_A_lpxA"/>
    <property type="match status" value="1"/>
</dbReference>
<accession>A0A2N1PUL0</accession>
<comment type="function">
    <text evidence="8">Involved in the biosynthesis of lipid A, a phosphorylated glycolipid that anchors the lipopolysaccharide to the outer membrane of the cell.</text>
</comment>
<dbReference type="AlphaFoldDB" id="A0A2N1PUL0"/>
<dbReference type="InterPro" id="IPR010137">
    <property type="entry name" value="Lipid_A_LpxA"/>
</dbReference>
<keyword evidence="5 8" id="KW-0677">Repeat</keyword>
<comment type="caution">
    <text evidence="10">The sequence shown here is derived from an EMBL/GenBank/DDBJ whole genome shotgun (WGS) entry which is preliminary data.</text>
</comment>
<keyword evidence="7 8" id="KW-0012">Acyltransferase</keyword>
<dbReference type="InterPro" id="IPR001451">
    <property type="entry name" value="Hexapep"/>
</dbReference>
<evidence type="ECO:0000256" key="6">
    <source>
        <dbReference type="ARBA" id="ARBA00023098"/>
    </source>
</evidence>
<evidence type="ECO:0000256" key="4">
    <source>
        <dbReference type="ARBA" id="ARBA00022679"/>
    </source>
</evidence>
<gene>
    <name evidence="8" type="primary">lpxA</name>
    <name evidence="10" type="ORF">CVV64_00915</name>
</gene>
<dbReference type="GO" id="GO:0005737">
    <property type="term" value="C:cytoplasm"/>
    <property type="evidence" value="ECO:0007669"/>
    <property type="project" value="UniProtKB-SubCell"/>
</dbReference>
<dbReference type="CDD" id="cd03351">
    <property type="entry name" value="LbH_UDP-GlcNAc_AT"/>
    <property type="match status" value="1"/>
</dbReference>
<dbReference type="HAMAP" id="MF_00387">
    <property type="entry name" value="LpxA"/>
    <property type="match status" value="1"/>
</dbReference>
<dbReference type="Gene3D" id="2.160.10.10">
    <property type="entry name" value="Hexapeptide repeat proteins"/>
    <property type="match status" value="1"/>
</dbReference>
<dbReference type="SUPFAM" id="SSF51161">
    <property type="entry name" value="Trimeric LpxA-like enzymes"/>
    <property type="match status" value="1"/>
</dbReference>
<keyword evidence="6 8" id="KW-0443">Lipid metabolism</keyword>
<dbReference type="UniPathway" id="UPA00359">
    <property type="reaction ID" value="UER00477"/>
</dbReference>
<comment type="subcellular location">
    <subcellularLocation>
        <location evidence="8">Cytoplasm</location>
    </subcellularLocation>
</comment>
<comment type="catalytic activity">
    <reaction evidence="8">
        <text>a (3R)-hydroxyacyl-[ACP] + UDP-N-acetyl-alpha-D-glucosamine = a UDP-3-O-[(3R)-3-hydroxyacyl]-N-acetyl-alpha-D-glucosamine + holo-[ACP]</text>
        <dbReference type="Rhea" id="RHEA:67812"/>
        <dbReference type="Rhea" id="RHEA-COMP:9685"/>
        <dbReference type="Rhea" id="RHEA-COMP:9945"/>
        <dbReference type="ChEBI" id="CHEBI:57705"/>
        <dbReference type="ChEBI" id="CHEBI:64479"/>
        <dbReference type="ChEBI" id="CHEBI:78827"/>
        <dbReference type="ChEBI" id="CHEBI:173225"/>
        <dbReference type="EC" id="2.3.1.129"/>
    </reaction>
</comment>
<dbReference type="EMBL" id="PGXC01000001">
    <property type="protein sequence ID" value="PKK92008.1"/>
    <property type="molecule type" value="Genomic_DNA"/>
</dbReference>
<comment type="pathway">
    <text evidence="8">Glycolipid biosynthesis; lipid IV(A) biosynthesis; lipid IV(A) from (3R)-3-hydroxytetradecanoyl-[acyl-carrier-protein] and UDP-N-acetyl-alpha-D-glucosamine: step 1/6.</text>
</comment>
<dbReference type="EC" id="2.3.1.129" evidence="8"/>
<dbReference type="PANTHER" id="PTHR43480">
    <property type="entry name" value="ACYL-[ACYL-CARRIER-PROTEIN]--UDP-N-ACETYLGLUCOSAMINE O-ACYLTRANSFERASE"/>
    <property type="match status" value="1"/>
</dbReference>